<evidence type="ECO:0000256" key="6">
    <source>
        <dbReference type="ARBA" id="ARBA00022485"/>
    </source>
</evidence>
<comment type="caution">
    <text evidence="17">The sequence shown here is derived from an EMBL/GenBank/DDBJ whole genome shotgun (WGS) entry which is preliminary data.</text>
</comment>
<sequence>MTEYADETAHFAQNWQQQLSGAFTRTEDLCAYLQLPPGQLPAALTGPQSFALRVPLSFAASMEKGNPHDPLLRQVLPIADELLAVPGFTTDPVGDLPALAEIGVLHKYHGRVLLINTGTCAINCRYCFRRNFPYADVQLGKQKQQAALAYIAADPSISEVILSGGDPLLLNDTQLAALCRQLSQIETVKRIRIHSRLPIVLPARITDTLLDILANSGKTLVLVVHCNHPNELNPRTAAALHRLKHHGITVFNQAVLLKGVNDNAAVLCQLSEDLFSLGVIPYYLHLLDKVHGAAHFEVGKAEALQLLHALQTALPGYLVPKLVTEQAGAAFKQYVSELG</sequence>
<dbReference type="InterPro" id="IPR058240">
    <property type="entry name" value="rSAM_sf"/>
</dbReference>
<evidence type="ECO:0000256" key="15">
    <source>
        <dbReference type="PIRSR" id="PIRSR603739-50"/>
    </source>
</evidence>
<feature type="domain" description="Radical SAM core" evidence="16">
    <location>
        <begin position="106"/>
        <end position="318"/>
    </location>
</feature>
<evidence type="ECO:0000256" key="7">
    <source>
        <dbReference type="ARBA" id="ARBA00022691"/>
    </source>
</evidence>
<keyword evidence="12" id="KW-0413">Isomerase</keyword>
<dbReference type="InterPro" id="IPR007197">
    <property type="entry name" value="rSAM"/>
</dbReference>
<evidence type="ECO:0000256" key="13">
    <source>
        <dbReference type="ARBA" id="ARBA00030756"/>
    </source>
</evidence>
<dbReference type="CDD" id="cd01335">
    <property type="entry name" value="Radical_SAM"/>
    <property type="match status" value="1"/>
</dbReference>
<dbReference type="GO" id="GO:0051539">
    <property type="term" value="F:4 iron, 4 sulfur cluster binding"/>
    <property type="evidence" value="ECO:0007669"/>
    <property type="project" value="UniProtKB-KW"/>
</dbReference>
<dbReference type="SFLD" id="SFLDF00314">
    <property type="entry name" value="L-lysine_2_3-aminomutase_(yjeK"/>
    <property type="match status" value="1"/>
</dbReference>
<evidence type="ECO:0000313" key="17">
    <source>
        <dbReference type="EMBL" id="POZ52168.1"/>
    </source>
</evidence>
<dbReference type="RefSeq" id="WP_103973912.1">
    <property type="nucleotide sequence ID" value="NZ_PGFZ01000003.1"/>
</dbReference>
<dbReference type="InterPro" id="IPR022462">
    <property type="entry name" value="EpmB"/>
</dbReference>
<evidence type="ECO:0000256" key="1">
    <source>
        <dbReference type="ARBA" id="ARBA00001352"/>
    </source>
</evidence>
<organism evidence="17 18">
    <name type="scientific">Methylovulum psychrotolerans</name>
    <dbReference type="NCBI Taxonomy" id="1704499"/>
    <lineage>
        <taxon>Bacteria</taxon>
        <taxon>Pseudomonadati</taxon>
        <taxon>Pseudomonadota</taxon>
        <taxon>Gammaproteobacteria</taxon>
        <taxon>Methylococcales</taxon>
        <taxon>Methylococcaceae</taxon>
        <taxon>Methylovulum</taxon>
    </lineage>
</organism>
<dbReference type="NCBIfam" id="TIGR00238">
    <property type="entry name" value="KamA family radical SAM protein"/>
    <property type="match status" value="1"/>
</dbReference>
<keyword evidence="6 14" id="KW-0004">4Fe-4S</keyword>
<evidence type="ECO:0000256" key="2">
    <source>
        <dbReference type="ARBA" id="ARBA00001933"/>
    </source>
</evidence>
<feature type="modified residue" description="N6-(pyridoxal phosphate)lysine" evidence="15">
    <location>
        <position position="332"/>
    </location>
</feature>
<feature type="binding site" evidence="14">
    <location>
        <position position="124"/>
    </location>
    <ligand>
        <name>[4Fe-4S] cluster</name>
        <dbReference type="ChEBI" id="CHEBI:49883"/>
        <note>4Fe-4S-S-AdoMet</note>
    </ligand>
</feature>
<dbReference type="NCBIfam" id="TIGR03821">
    <property type="entry name" value="EFP_modif_epmB"/>
    <property type="match status" value="1"/>
</dbReference>
<keyword evidence="8 14" id="KW-0479">Metal-binding</keyword>
<gene>
    <name evidence="17" type="primary">epmB</name>
    <name evidence="17" type="ORF">AADEFJLK_01639</name>
</gene>
<keyword evidence="9 15" id="KW-0663">Pyridoxal phosphate</keyword>
<evidence type="ECO:0000256" key="3">
    <source>
        <dbReference type="ARBA" id="ARBA00001966"/>
    </source>
</evidence>
<dbReference type="PANTHER" id="PTHR30538">
    <property type="entry name" value="LYSINE 2,3-AMINOMUTASE-RELATED"/>
    <property type="match status" value="1"/>
</dbReference>
<keyword evidence="10" id="KW-0408">Iron</keyword>
<dbReference type="Pfam" id="PF04055">
    <property type="entry name" value="Radical_SAM"/>
    <property type="match status" value="1"/>
</dbReference>
<accession>A0A2S5CN13</accession>
<dbReference type="Proteomes" id="UP000237423">
    <property type="component" value="Unassembled WGS sequence"/>
</dbReference>
<evidence type="ECO:0000256" key="14">
    <source>
        <dbReference type="PIRSR" id="PIRSR004911-1"/>
    </source>
</evidence>
<comment type="catalytic activity">
    <reaction evidence="1">
        <text>L-lysine = D-beta-lysine</text>
        <dbReference type="Rhea" id="RHEA:44148"/>
        <dbReference type="ChEBI" id="CHEBI:32551"/>
        <dbReference type="ChEBI" id="CHEBI:84138"/>
    </reaction>
</comment>
<dbReference type="InterPro" id="IPR003739">
    <property type="entry name" value="Lys_aminomutase/Glu_NH3_mut"/>
</dbReference>
<dbReference type="EMBL" id="PGFZ01000003">
    <property type="protein sequence ID" value="POZ52168.1"/>
    <property type="molecule type" value="Genomic_DNA"/>
</dbReference>
<proteinExistence type="inferred from homology"/>
<dbReference type="SFLD" id="SFLDG01070">
    <property type="entry name" value="PLP-dependent"/>
    <property type="match status" value="1"/>
</dbReference>
<dbReference type="GO" id="GO:0046872">
    <property type="term" value="F:metal ion binding"/>
    <property type="evidence" value="ECO:0007669"/>
    <property type="project" value="UniProtKB-KW"/>
</dbReference>
<feature type="binding site" evidence="14">
    <location>
        <position position="127"/>
    </location>
    <ligand>
        <name>[4Fe-4S] cluster</name>
        <dbReference type="ChEBI" id="CHEBI:49883"/>
        <note>4Fe-4S-S-AdoMet</note>
    </ligand>
</feature>
<keyword evidence="11 14" id="KW-0411">Iron-sulfur</keyword>
<feature type="binding site" evidence="14">
    <location>
        <position position="120"/>
    </location>
    <ligand>
        <name>[4Fe-4S] cluster</name>
        <dbReference type="ChEBI" id="CHEBI:49883"/>
        <note>4Fe-4S-S-AdoMet</note>
    </ligand>
</feature>
<evidence type="ECO:0000256" key="11">
    <source>
        <dbReference type="ARBA" id="ARBA00023014"/>
    </source>
</evidence>
<comment type="cofactor">
    <cofactor evidence="2 15">
        <name>pyridoxal 5'-phosphate</name>
        <dbReference type="ChEBI" id="CHEBI:597326"/>
    </cofactor>
</comment>
<evidence type="ECO:0000256" key="10">
    <source>
        <dbReference type="ARBA" id="ARBA00023004"/>
    </source>
</evidence>
<dbReference type="PROSITE" id="PS51918">
    <property type="entry name" value="RADICAL_SAM"/>
    <property type="match status" value="1"/>
</dbReference>
<evidence type="ECO:0000256" key="4">
    <source>
        <dbReference type="ARBA" id="ARBA00008703"/>
    </source>
</evidence>
<evidence type="ECO:0000256" key="8">
    <source>
        <dbReference type="ARBA" id="ARBA00022723"/>
    </source>
</evidence>
<comment type="similarity">
    <text evidence="4">Belongs to the radical SAM superfamily. KamA family.</text>
</comment>
<dbReference type="InterPro" id="IPR013785">
    <property type="entry name" value="Aldolase_TIM"/>
</dbReference>
<dbReference type="PANTHER" id="PTHR30538:SF1">
    <property type="entry name" value="L-LYSINE 2,3-AMINOMUTASE"/>
    <property type="match status" value="1"/>
</dbReference>
<evidence type="ECO:0000256" key="5">
    <source>
        <dbReference type="ARBA" id="ARBA00022363"/>
    </source>
</evidence>
<keyword evidence="7" id="KW-0949">S-adenosyl-L-methionine</keyword>
<evidence type="ECO:0000313" key="18">
    <source>
        <dbReference type="Proteomes" id="UP000237423"/>
    </source>
</evidence>
<dbReference type="GO" id="GO:0016853">
    <property type="term" value="F:isomerase activity"/>
    <property type="evidence" value="ECO:0007669"/>
    <property type="project" value="UniProtKB-KW"/>
</dbReference>
<evidence type="ECO:0000256" key="12">
    <source>
        <dbReference type="ARBA" id="ARBA00023235"/>
    </source>
</evidence>
<dbReference type="SUPFAM" id="SSF102114">
    <property type="entry name" value="Radical SAM enzymes"/>
    <property type="match status" value="1"/>
</dbReference>
<dbReference type="AlphaFoldDB" id="A0A2S5CN13"/>
<reference evidence="17 18" key="1">
    <citation type="submission" date="2017-11" db="EMBL/GenBank/DDBJ databases">
        <title>Draft Genome Sequence of Methylobacter psychrotolerans Sph1T, an Obligate Methanotroph from Low-Temperature Environments.</title>
        <authorList>
            <person name="Oshkin I.Y."/>
            <person name="Miroshnikov K."/>
            <person name="Belova S.E."/>
            <person name="Korzhenkov A."/>
            <person name="Toshchakov S.V."/>
            <person name="Dedysh S.N."/>
        </authorList>
    </citation>
    <scope>NUCLEOTIDE SEQUENCE [LARGE SCALE GENOMIC DNA]</scope>
    <source>
        <strain evidence="17 18">Sph1</strain>
    </source>
</reference>
<dbReference type="SFLD" id="SFLDS00029">
    <property type="entry name" value="Radical_SAM"/>
    <property type="match status" value="1"/>
</dbReference>
<evidence type="ECO:0000256" key="9">
    <source>
        <dbReference type="ARBA" id="ARBA00022898"/>
    </source>
</evidence>
<comment type="cofactor">
    <cofactor evidence="3">
        <name>[4Fe-4S] cluster</name>
        <dbReference type="ChEBI" id="CHEBI:49883"/>
    </cofactor>
</comment>
<protein>
    <recommendedName>
        <fullName evidence="5">L-lysine 2,3-aminomutase</fullName>
    </recommendedName>
    <alternativeName>
        <fullName evidence="13">EF-P post-translational modification enzyme B</fullName>
    </alternativeName>
</protein>
<dbReference type="PIRSF" id="PIRSF004911">
    <property type="entry name" value="DUF160"/>
    <property type="match status" value="1"/>
</dbReference>
<name>A0A2S5CN13_9GAMM</name>
<evidence type="ECO:0000259" key="16">
    <source>
        <dbReference type="PROSITE" id="PS51918"/>
    </source>
</evidence>
<dbReference type="Gene3D" id="3.20.20.70">
    <property type="entry name" value="Aldolase class I"/>
    <property type="match status" value="1"/>
</dbReference>